<sequence length="375" mass="42439">MELNQPGYDWDSEVASFEKTRAGVKGLVDSGIVKIPRFFIHKSQSSNLKEDISVSNNDAGGGVKLQIPMVDLQGIERHGIFCSRRRNEVVDEIRRASENWGFFQIVNHGVPISVIDGLLAGTRRFHEQLKEDKMELYSSDTRKKVRFYTIHGNFKENNVANWRDVLSINFPDDLIDFEAIPKVCRNEVVEYLKHMSKLRDVLSELLSEALGLESDHLGNMEVMKTDYLACNYYPPCPEPSLTLGILEHSDTTFLTILSQDTTGGLQVLHQGQWTDVPPVPGALVVNIGDLMQLITNDKFKSVEHRVLARSIGSRVSTSCFIYPSSTHMLKPYGPIKELLSENNPALYREVSNFEYVTAYTNQEGERVSVLPKFRL</sequence>
<name>A0ACC0A7C5_CATRO</name>
<keyword evidence="2" id="KW-1185">Reference proteome</keyword>
<dbReference type="EMBL" id="CM044706">
    <property type="protein sequence ID" value="KAI5656724.1"/>
    <property type="molecule type" value="Genomic_DNA"/>
</dbReference>
<organism evidence="1 2">
    <name type="scientific">Catharanthus roseus</name>
    <name type="common">Madagascar periwinkle</name>
    <name type="synonym">Vinca rosea</name>
    <dbReference type="NCBI Taxonomy" id="4058"/>
    <lineage>
        <taxon>Eukaryota</taxon>
        <taxon>Viridiplantae</taxon>
        <taxon>Streptophyta</taxon>
        <taxon>Embryophyta</taxon>
        <taxon>Tracheophyta</taxon>
        <taxon>Spermatophyta</taxon>
        <taxon>Magnoliopsida</taxon>
        <taxon>eudicotyledons</taxon>
        <taxon>Gunneridae</taxon>
        <taxon>Pentapetalae</taxon>
        <taxon>asterids</taxon>
        <taxon>lamiids</taxon>
        <taxon>Gentianales</taxon>
        <taxon>Apocynaceae</taxon>
        <taxon>Rauvolfioideae</taxon>
        <taxon>Vinceae</taxon>
        <taxon>Catharanthinae</taxon>
        <taxon>Catharanthus</taxon>
    </lineage>
</organism>
<accession>A0ACC0A7C5</accession>
<protein>
    <submittedName>
        <fullName evidence="1">Uncharacterized protein</fullName>
    </submittedName>
</protein>
<comment type="caution">
    <text evidence="1">The sequence shown here is derived from an EMBL/GenBank/DDBJ whole genome shotgun (WGS) entry which is preliminary data.</text>
</comment>
<evidence type="ECO:0000313" key="2">
    <source>
        <dbReference type="Proteomes" id="UP001060085"/>
    </source>
</evidence>
<evidence type="ECO:0000313" key="1">
    <source>
        <dbReference type="EMBL" id="KAI5656724.1"/>
    </source>
</evidence>
<proteinExistence type="predicted"/>
<dbReference type="Proteomes" id="UP001060085">
    <property type="component" value="Linkage Group LG06"/>
</dbReference>
<gene>
    <name evidence="1" type="ORF">M9H77_25517</name>
</gene>
<reference evidence="2" key="1">
    <citation type="journal article" date="2023" name="Nat. Plants">
        <title>Single-cell RNA sequencing provides a high-resolution roadmap for understanding the multicellular compartmentation of specialized metabolism.</title>
        <authorList>
            <person name="Sun S."/>
            <person name="Shen X."/>
            <person name="Li Y."/>
            <person name="Li Y."/>
            <person name="Wang S."/>
            <person name="Li R."/>
            <person name="Zhang H."/>
            <person name="Shen G."/>
            <person name="Guo B."/>
            <person name="Wei J."/>
            <person name="Xu J."/>
            <person name="St-Pierre B."/>
            <person name="Chen S."/>
            <person name="Sun C."/>
        </authorList>
    </citation>
    <scope>NUCLEOTIDE SEQUENCE [LARGE SCALE GENOMIC DNA]</scope>
</reference>